<reference evidence="1 2" key="1">
    <citation type="submission" date="2015-10" db="EMBL/GenBank/DDBJ databases">
        <title>Genome analyses suggest a sexual origin of heterokaryosis in a supposedly ancient asexual fungus.</title>
        <authorList>
            <person name="Ropars J."/>
            <person name="Sedzielewska K."/>
            <person name="Noel J."/>
            <person name="Charron P."/>
            <person name="Farinelli L."/>
            <person name="Marton T."/>
            <person name="Kruger M."/>
            <person name="Pelin A."/>
            <person name="Brachmann A."/>
            <person name="Corradi N."/>
        </authorList>
    </citation>
    <scope>NUCLEOTIDE SEQUENCE [LARGE SCALE GENOMIC DNA]</scope>
    <source>
        <strain evidence="1 2">A4</strain>
    </source>
</reference>
<protein>
    <submittedName>
        <fullName evidence="1">Uncharacterized protein</fullName>
    </submittedName>
</protein>
<accession>A0A2I1HFS6</accession>
<dbReference type="VEuPathDB" id="FungiDB:RhiirFUN_015461"/>
<name>A0A2I1HFS6_9GLOM</name>
<sequence length="232" mass="27146">MEKQSLFDTHFCKYSLSEGFECCNTWSEMKIKLFGMLAMLYKNHNYVYDKLDPYEKTCFSQICSKDKNCKHMYDALIDLSNISLFGALLKSNNENLEKALLVGVSCVAKSEYLSGFNNMQVFSMHNQEYADKFGFTEDEIQCWRCKFEKELPIMIMESLSYFDVPDDSAETNYHMLMVGILSPVQYHEGCFDVRIVPNTEKVIYPVSILMEYKVYNKNKKNKKKNIDMDCEL</sequence>
<dbReference type="Proteomes" id="UP000234323">
    <property type="component" value="Unassembled WGS sequence"/>
</dbReference>
<gene>
    <name evidence="1" type="ORF">RhiirA4_479008</name>
</gene>
<evidence type="ECO:0000313" key="2">
    <source>
        <dbReference type="Proteomes" id="UP000234323"/>
    </source>
</evidence>
<keyword evidence="2" id="KW-1185">Reference proteome</keyword>
<dbReference type="EMBL" id="LLXI01002667">
    <property type="protein sequence ID" value="PKY57724.1"/>
    <property type="molecule type" value="Genomic_DNA"/>
</dbReference>
<evidence type="ECO:0000313" key="1">
    <source>
        <dbReference type="EMBL" id="PKY57724.1"/>
    </source>
</evidence>
<comment type="caution">
    <text evidence="1">The sequence shown here is derived from an EMBL/GenBank/DDBJ whole genome shotgun (WGS) entry which is preliminary data.</text>
</comment>
<dbReference type="AlphaFoldDB" id="A0A2I1HFS6"/>
<organism evidence="1 2">
    <name type="scientific">Rhizophagus irregularis</name>
    <dbReference type="NCBI Taxonomy" id="588596"/>
    <lineage>
        <taxon>Eukaryota</taxon>
        <taxon>Fungi</taxon>
        <taxon>Fungi incertae sedis</taxon>
        <taxon>Mucoromycota</taxon>
        <taxon>Glomeromycotina</taxon>
        <taxon>Glomeromycetes</taxon>
        <taxon>Glomerales</taxon>
        <taxon>Glomeraceae</taxon>
        <taxon>Rhizophagus</taxon>
    </lineage>
</organism>
<proteinExistence type="predicted"/>